<dbReference type="AlphaFoldDB" id="A0AAV4M8K1"/>
<comment type="caution">
    <text evidence="1">The sequence shown here is derived from an EMBL/GenBank/DDBJ whole genome shotgun (WGS) entry which is preliminary data.</text>
</comment>
<dbReference type="Proteomes" id="UP001054837">
    <property type="component" value="Unassembled WGS sequence"/>
</dbReference>
<sequence>MNLQRFTPRWERSTTDPLVFVQFWKNKTLKKVLKFQDNGGLFEEPCEEAYSEAGKTDCEDCGGAFLPGGFPLPDNGVSVALLDLPDGGGYPEVLPVILGSSCHHHLQSNRVQLHCPVHGIRCGCLYERKVGPLQPGYPLQAAFGFLPRRKHSAGFQRIFSCAIMRKIVSPYANLSQPIVSPYANLSPPIVSPYANLSQPIVSPYANLRASKLLLAHSLSVTCVDS</sequence>
<accession>A0AAV4M8K1</accession>
<reference evidence="1 2" key="1">
    <citation type="submission" date="2021-06" db="EMBL/GenBank/DDBJ databases">
        <title>Caerostris darwini draft genome.</title>
        <authorList>
            <person name="Kono N."/>
            <person name="Arakawa K."/>
        </authorList>
    </citation>
    <scope>NUCLEOTIDE SEQUENCE [LARGE SCALE GENOMIC DNA]</scope>
</reference>
<proteinExistence type="predicted"/>
<gene>
    <name evidence="1" type="ORF">CDAR_47891</name>
</gene>
<name>A0AAV4M8K1_9ARAC</name>
<keyword evidence="2" id="KW-1185">Reference proteome</keyword>
<evidence type="ECO:0000313" key="2">
    <source>
        <dbReference type="Proteomes" id="UP001054837"/>
    </source>
</evidence>
<dbReference type="EMBL" id="BPLQ01000191">
    <property type="protein sequence ID" value="GIX68694.1"/>
    <property type="molecule type" value="Genomic_DNA"/>
</dbReference>
<organism evidence="1 2">
    <name type="scientific">Caerostris darwini</name>
    <dbReference type="NCBI Taxonomy" id="1538125"/>
    <lineage>
        <taxon>Eukaryota</taxon>
        <taxon>Metazoa</taxon>
        <taxon>Ecdysozoa</taxon>
        <taxon>Arthropoda</taxon>
        <taxon>Chelicerata</taxon>
        <taxon>Arachnida</taxon>
        <taxon>Araneae</taxon>
        <taxon>Araneomorphae</taxon>
        <taxon>Entelegynae</taxon>
        <taxon>Araneoidea</taxon>
        <taxon>Araneidae</taxon>
        <taxon>Caerostris</taxon>
    </lineage>
</organism>
<evidence type="ECO:0000313" key="1">
    <source>
        <dbReference type="EMBL" id="GIX68694.1"/>
    </source>
</evidence>
<protein>
    <submittedName>
        <fullName evidence="1">Uncharacterized protein</fullName>
    </submittedName>
</protein>